<accession>A0A401PA05</accession>
<protein>
    <submittedName>
        <fullName evidence="2">Uncharacterized protein</fullName>
    </submittedName>
</protein>
<feature type="compositionally biased region" description="Basic and acidic residues" evidence="1">
    <location>
        <begin position="141"/>
        <end position="155"/>
    </location>
</feature>
<dbReference type="Proteomes" id="UP000288216">
    <property type="component" value="Unassembled WGS sequence"/>
</dbReference>
<dbReference type="EMBL" id="BFAA01003254">
    <property type="protein sequence ID" value="GCB69965.1"/>
    <property type="molecule type" value="Genomic_DNA"/>
</dbReference>
<comment type="caution">
    <text evidence="2">The sequence shown here is derived from an EMBL/GenBank/DDBJ whole genome shotgun (WGS) entry which is preliminary data.</text>
</comment>
<proteinExistence type="predicted"/>
<reference evidence="2 3" key="1">
    <citation type="journal article" date="2018" name="Nat. Ecol. Evol.">
        <title>Shark genomes provide insights into elasmobranch evolution and the origin of vertebrates.</title>
        <authorList>
            <person name="Hara Y"/>
            <person name="Yamaguchi K"/>
            <person name="Onimaru K"/>
            <person name="Kadota M"/>
            <person name="Koyanagi M"/>
            <person name="Keeley SD"/>
            <person name="Tatsumi K"/>
            <person name="Tanaka K"/>
            <person name="Motone F"/>
            <person name="Kageyama Y"/>
            <person name="Nozu R"/>
            <person name="Adachi N"/>
            <person name="Nishimura O"/>
            <person name="Nakagawa R"/>
            <person name="Tanegashima C"/>
            <person name="Kiyatake I"/>
            <person name="Matsumoto R"/>
            <person name="Murakumo K"/>
            <person name="Nishida K"/>
            <person name="Terakita A"/>
            <person name="Kuratani S"/>
            <person name="Sato K"/>
            <person name="Hyodo S Kuraku.S."/>
        </authorList>
    </citation>
    <scope>NUCLEOTIDE SEQUENCE [LARGE SCALE GENOMIC DNA]</scope>
</reference>
<feature type="region of interest" description="Disordered" evidence="1">
    <location>
        <begin position="66"/>
        <end position="93"/>
    </location>
</feature>
<keyword evidence="3" id="KW-1185">Reference proteome</keyword>
<name>A0A401PA05_SCYTO</name>
<gene>
    <name evidence="2" type="ORF">scyTo_0008481</name>
</gene>
<sequence>MCNLTSAISFQLNRKHEGTYMQTNIGTSNGLFGNDAPDDGGGSGLHGYAGGGHGVGGDGNCVGEDGNGDFHGGNGGGEAFAGEEGGGDSADYGSDTAMKMIVGLAEILVVFVEDGGRNDMNGGANGEDVGRDSNGDFGGYDGRDGSESDRDDGKR</sequence>
<feature type="compositionally biased region" description="Gly residues" evidence="1">
    <location>
        <begin position="69"/>
        <end position="88"/>
    </location>
</feature>
<dbReference type="AlphaFoldDB" id="A0A401PA05"/>
<organism evidence="2 3">
    <name type="scientific">Scyliorhinus torazame</name>
    <name type="common">Cloudy catshark</name>
    <name type="synonym">Catulus torazame</name>
    <dbReference type="NCBI Taxonomy" id="75743"/>
    <lineage>
        <taxon>Eukaryota</taxon>
        <taxon>Metazoa</taxon>
        <taxon>Chordata</taxon>
        <taxon>Craniata</taxon>
        <taxon>Vertebrata</taxon>
        <taxon>Chondrichthyes</taxon>
        <taxon>Elasmobranchii</taxon>
        <taxon>Galeomorphii</taxon>
        <taxon>Galeoidea</taxon>
        <taxon>Carcharhiniformes</taxon>
        <taxon>Scyliorhinidae</taxon>
        <taxon>Scyliorhinus</taxon>
    </lineage>
</organism>
<evidence type="ECO:0000313" key="2">
    <source>
        <dbReference type="EMBL" id="GCB69965.1"/>
    </source>
</evidence>
<feature type="region of interest" description="Disordered" evidence="1">
    <location>
        <begin position="116"/>
        <end position="155"/>
    </location>
</feature>
<evidence type="ECO:0000256" key="1">
    <source>
        <dbReference type="SAM" id="MobiDB-lite"/>
    </source>
</evidence>
<evidence type="ECO:0000313" key="3">
    <source>
        <dbReference type="Proteomes" id="UP000288216"/>
    </source>
</evidence>